<reference evidence="3" key="1">
    <citation type="journal article" date="2024" name="Antonie Van Leeuwenhoek">
        <title>Isoptericola haloaureus sp. nov., a dimorphic actinobacterium isolated from mangrove sediments of southeast India, implicating biosaline agricultural significance through nitrogen fixation and salt tolerance genes.</title>
        <authorList>
            <person name="Prathaban M."/>
            <person name="Prathiviraj R."/>
            <person name="Ravichandran M."/>
            <person name="Natarajan S.D."/>
            <person name="Sobanaa M."/>
            <person name="Hari Krishna Kumar S."/>
            <person name="Chandrasekar V."/>
            <person name="Selvin J."/>
        </authorList>
    </citation>
    <scope>NUCLEOTIDE SEQUENCE</scope>
    <source>
        <strain evidence="3">MP1014</strain>
    </source>
</reference>
<feature type="domain" description="SH3b" evidence="2">
    <location>
        <begin position="198"/>
        <end position="262"/>
    </location>
</feature>
<dbReference type="Gene3D" id="2.70.70.10">
    <property type="entry name" value="Glucose Permease (Domain IIA)"/>
    <property type="match status" value="1"/>
</dbReference>
<feature type="signal peptide" evidence="1">
    <location>
        <begin position="1"/>
        <end position="27"/>
    </location>
</feature>
<keyword evidence="4" id="KW-1185">Reference proteome</keyword>
<dbReference type="InterPro" id="IPR050570">
    <property type="entry name" value="Cell_wall_metabolism_enzyme"/>
</dbReference>
<evidence type="ECO:0000313" key="3">
    <source>
        <dbReference type="EMBL" id="MEG3616336.1"/>
    </source>
</evidence>
<dbReference type="CDD" id="cd12797">
    <property type="entry name" value="M23_peptidase"/>
    <property type="match status" value="1"/>
</dbReference>
<keyword evidence="1" id="KW-0732">Signal</keyword>
<evidence type="ECO:0000313" key="4">
    <source>
        <dbReference type="Proteomes" id="UP001310387"/>
    </source>
</evidence>
<dbReference type="SMART" id="SM00287">
    <property type="entry name" value="SH3b"/>
    <property type="match status" value="3"/>
</dbReference>
<dbReference type="Proteomes" id="UP001310387">
    <property type="component" value="Unassembled WGS sequence"/>
</dbReference>
<dbReference type="RefSeq" id="WP_332902818.1">
    <property type="nucleotide sequence ID" value="NZ_JBAGLP010000118.1"/>
</dbReference>
<dbReference type="InterPro" id="IPR011055">
    <property type="entry name" value="Dup_hybrid_motif"/>
</dbReference>
<feature type="chain" id="PRO_5045373310" evidence="1">
    <location>
        <begin position="28"/>
        <end position="406"/>
    </location>
</feature>
<gene>
    <name evidence="3" type="ORF">V5O49_14495</name>
</gene>
<dbReference type="Pfam" id="PF01551">
    <property type="entry name" value="Peptidase_M23"/>
    <property type="match status" value="1"/>
</dbReference>
<dbReference type="InterPro" id="IPR016047">
    <property type="entry name" value="M23ase_b-sheet_dom"/>
</dbReference>
<reference evidence="3" key="2">
    <citation type="submission" date="2024-02" db="EMBL/GenBank/DDBJ databases">
        <authorList>
            <person name="Prathaban M."/>
            <person name="Mythili R."/>
            <person name="Sharmila Devi N."/>
            <person name="Sobanaa M."/>
            <person name="Prathiviraj R."/>
            <person name="Selvin J."/>
        </authorList>
    </citation>
    <scope>NUCLEOTIDE SEQUENCE</scope>
    <source>
        <strain evidence="3">MP1014</strain>
    </source>
</reference>
<name>A0ABU7ZAF1_9MICO</name>
<evidence type="ECO:0000259" key="2">
    <source>
        <dbReference type="PROSITE" id="PS51781"/>
    </source>
</evidence>
<dbReference type="SUPFAM" id="SSF51261">
    <property type="entry name" value="Duplicated hybrid motif"/>
    <property type="match status" value="1"/>
</dbReference>
<dbReference type="EMBL" id="JBAGLP010000118">
    <property type="protein sequence ID" value="MEG3616336.1"/>
    <property type="molecule type" value="Genomic_DNA"/>
</dbReference>
<dbReference type="InterPro" id="IPR003646">
    <property type="entry name" value="SH3-like_bac-type"/>
</dbReference>
<evidence type="ECO:0000256" key="1">
    <source>
        <dbReference type="SAM" id="SignalP"/>
    </source>
</evidence>
<protein>
    <submittedName>
        <fullName evidence="3">SH3 domain-containing protein</fullName>
    </submittedName>
</protein>
<comment type="caution">
    <text evidence="3">The sequence shown here is derived from an EMBL/GenBank/DDBJ whole genome shotgun (WGS) entry which is preliminary data.</text>
</comment>
<organism evidence="3 4">
    <name type="scientific">Isoptericola haloaureus</name>
    <dbReference type="NCBI Taxonomy" id="1542902"/>
    <lineage>
        <taxon>Bacteria</taxon>
        <taxon>Bacillati</taxon>
        <taxon>Actinomycetota</taxon>
        <taxon>Actinomycetes</taxon>
        <taxon>Micrococcales</taxon>
        <taxon>Promicromonosporaceae</taxon>
        <taxon>Isoptericola</taxon>
    </lineage>
</organism>
<dbReference type="PROSITE" id="PS51781">
    <property type="entry name" value="SH3B"/>
    <property type="match status" value="2"/>
</dbReference>
<dbReference type="PANTHER" id="PTHR21666">
    <property type="entry name" value="PEPTIDASE-RELATED"/>
    <property type="match status" value="1"/>
</dbReference>
<sequence length="406" mass="44302">MVQLSSLSRRIAALLLAAAVVMVPAAADVAVAPPADAAARPVAAPLKNDTYVLSSYYGPRCMPVRSASAFHRGQDLGAARGTDVRAVAGGTVRRAGAVRGFGQWVVVDHTIDGVRFSSLYAHLIDGDRRVTAGQRVSKGQHIGDVGSTGTSTSPHLHLEIWRGGYGTGRTVDPLRFLERRGIDLTTRSIRNYSRSVPSSCRYYTAAKVNFRTGPGTGYRVIRELQSNVTLGALPGDESGVWRKVTRSGRTGWIHRDYVSPGYTSQGTRYVLAGSLNLRSGPSTSHRVKRALPRDAKVALLRTGYRNGVWQRVRHGGTNGWVSARYLALNRDGASIVPKPSGRTYAWVDTSTLNLRSGPSASDRVRLRLRREERVRQLERVTDGWVKVRHDGRTGYVAARHLTSSRP</sequence>
<dbReference type="SUPFAM" id="SSF50044">
    <property type="entry name" value="SH3-domain"/>
    <property type="match status" value="1"/>
</dbReference>
<dbReference type="InterPro" id="IPR036028">
    <property type="entry name" value="SH3-like_dom_sf"/>
</dbReference>
<dbReference type="Gene3D" id="2.30.30.40">
    <property type="entry name" value="SH3 Domains"/>
    <property type="match status" value="3"/>
</dbReference>
<accession>A0ABU7ZAF1</accession>
<dbReference type="PANTHER" id="PTHR21666:SF270">
    <property type="entry name" value="MUREIN HYDROLASE ACTIVATOR ENVC"/>
    <property type="match status" value="1"/>
</dbReference>
<feature type="domain" description="SH3b" evidence="2">
    <location>
        <begin position="342"/>
        <end position="405"/>
    </location>
</feature>
<proteinExistence type="predicted"/>
<dbReference type="Pfam" id="PF08239">
    <property type="entry name" value="SH3_3"/>
    <property type="match status" value="3"/>
</dbReference>